<evidence type="ECO:0000313" key="3">
    <source>
        <dbReference type="EMBL" id="MXG91504.1"/>
    </source>
</evidence>
<dbReference type="AlphaFoldDB" id="A0A6L7F395"/>
<organism evidence="3 4">
    <name type="scientific">Nocardioides flavescens</name>
    <dbReference type="NCBI Taxonomy" id="2691959"/>
    <lineage>
        <taxon>Bacteria</taxon>
        <taxon>Bacillati</taxon>
        <taxon>Actinomycetota</taxon>
        <taxon>Actinomycetes</taxon>
        <taxon>Propionibacteriales</taxon>
        <taxon>Nocardioidaceae</taxon>
        <taxon>Nocardioides</taxon>
    </lineage>
</organism>
<gene>
    <name evidence="3" type="ORF">GRQ65_18315</name>
</gene>
<keyword evidence="2" id="KW-1133">Transmembrane helix</keyword>
<protein>
    <submittedName>
        <fullName evidence="3">Uncharacterized protein</fullName>
    </submittedName>
</protein>
<evidence type="ECO:0000313" key="4">
    <source>
        <dbReference type="Proteomes" id="UP000473325"/>
    </source>
</evidence>
<dbReference type="EMBL" id="WUEK01000013">
    <property type="protein sequence ID" value="MXG91504.1"/>
    <property type="molecule type" value="Genomic_DNA"/>
</dbReference>
<dbReference type="RefSeq" id="WP_160879438.1">
    <property type="nucleotide sequence ID" value="NZ_WUEK01000013.1"/>
</dbReference>
<accession>A0A6L7F395</accession>
<evidence type="ECO:0000256" key="1">
    <source>
        <dbReference type="SAM" id="MobiDB-lite"/>
    </source>
</evidence>
<feature type="compositionally biased region" description="Basic and acidic residues" evidence="1">
    <location>
        <begin position="73"/>
        <end position="89"/>
    </location>
</feature>
<keyword evidence="4" id="KW-1185">Reference proteome</keyword>
<dbReference type="Proteomes" id="UP000473325">
    <property type="component" value="Unassembled WGS sequence"/>
</dbReference>
<reference evidence="3 4" key="1">
    <citation type="submission" date="2019-12" db="EMBL/GenBank/DDBJ databases">
        <authorList>
            <person name="Kun Z."/>
        </authorList>
    </citation>
    <scope>NUCLEOTIDE SEQUENCE [LARGE SCALE GENOMIC DNA]</scope>
    <source>
        <strain evidence="3 4">YIM 123512</strain>
    </source>
</reference>
<feature type="region of interest" description="Disordered" evidence="1">
    <location>
        <begin position="70"/>
        <end position="89"/>
    </location>
</feature>
<evidence type="ECO:0000256" key="2">
    <source>
        <dbReference type="SAM" id="Phobius"/>
    </source>
</evidence>
<keyword evidence="2" id="KW-0812">Transmembrane</keyword>
<feature type="transmembrane region" description="Helical" evidence="2">
    <location>
        <begin position="17"/>
        <end position="35"/>
    </location>
</feature>
<proteinExistence type="predicted"/>
<sequence length="89" mass="9907">MFTLYCKRRRTALRYQPFGRAGSIGEVVVGLYLVFDLSRGSLPLTNWFVIVGFGFAGLLVASGAFGLVSTHTSTRERRTQPRALEPRDP</sequence>
<comment type="caution">
    <text evidence="3">The sequence shown here is derived from an EMBL/GenBank/DDBJ whole genome shotgun (WGS) entry which is preliminary data.</text>
</comment>
<feature type="transmembrane region" description="Helical" evidence="2">
    <location>
        <begin position="47"/>
        <end position="68"/>
    </location>
</feature>
<name>A0A6L7F395_9ACTN</name>
<keyword evidence="2" id="KW-0472">Membrane</keyword>